<dbReference type="Proteomes" id="UP000008809">
    <property type="component" value="Chromosome"/>
</dbReference>
<gene>
    <name evidence="2" type="ordered locus">RPB_0054</name>
</gene>
<sequence length="197" mass="21267">MMIETPSTTKAMLMSLGLATLAATPASAAPPLQCQDFVNYAMKAQAQYYARGCPRIPSMHANREGHFQWCLKRNEGQVAAEQRAKAATLNSCLAGAASPPRPQSAQMQSTATREPVCSSYGQAGEKWRNRATAQGCNVAAIPVPRGWASYAWGANQLFSYCMGTSDAGFRGRSAQALGHKVQLEKACSQQLRRPVRL</sequence>
<reference evidence="2 3" key="1">
    <citation type="submission" date="2006-01" db="EMBL/GenBank/DDBJ databases">
        <title>Complete sequence of Rhodopseudomonas palustris HaA2.</title>
        <authorList>
            <consortium name="US DOE Joint Genome Institute"/>
            <person name="Copeland A."/>
            <person name="Lucas S."/>
            <person name="Lapidus A."/>
            <person name="Barry K."/>
            <person name="Detter J.C."/>
            <person name="Glavina T."/>
            <person name="Hammon N."/>
            <person name="Israni S."/>
            <person name="Pitluck S."/>
            <person name="Chain P."/>
            <person name="Malfatti S."/>
            <person name="Shin M."/>
            <person name="Vergez L."/>
            <person name="Schmutz J."/>
            <person name="Larimer F."/>
            <person name="Land M."/>
            <person name="Hauser L."/>
            <person name="Pelletier D.A."/>
            <person name="Kyrpides N."/>
            <person name="Anderson I."/>
            <person name="Oda Y."/>
            <person name="Harwood C.S."/>
            <person name="Richardson P."/>
        </authorList>
    </citation>
    <scope>NUCLEOTIDE SEQUENCE [LARGE SCALE GENOMIC DNA]</scope>
    <source>
        <strain evidence="2 3">HaA2</strain>
    </source>
</reference>
<proteinExistence type="predicted"/>
<dbReference type="EMBL" id="CP000250">
    <property type="protein sequence ID" value="ABD04766.1"/>
    <property type="molecule type" value="Genomic_DNA"/>
</dbReference>
<dbReference type="STRING" id="316058.RPB_0054"/>
<keyword evidence="1" id="KW-0732">Signal</keyword>
<dbReference type="HOGENOM" id="CLU_1383211_0_0_5"/>
<evidence type="ECO:0000313" key="3">
    <source>
        <dbReference type="Proteomes" id="UP000008809"/>
    </source>
</evidence>
<dbReference type="AlphaFoldDB" id="Q2J444"/>
<feature type="signal peptide" evidence="1">
    <location>
        <begin position="1"/>
        <end position="28"/>
    </location>
</feature>
<keyword evidence="3" id="KW-1185">Reference proteome</keyword>
<protein>
    <submittedName>
        <fullName evidence="2">Uncharacterized protein</fullName>
    </submittedName>
</protein>
<accession>Q2J444</accession>
<name>Q2J444_RHOP2</name>
<feature type="chain" id="PRO_5004210564" evidence="1">
    <location>
        <begin position="29"/>
        <end position="197"/>
    </location>
</feature>
<evidence type="ECO:0000313" key="2">
    <source>
        <dbReference type="EMBL" id="ABD04766.1"/>
    </source>
</evidence>
<organism evidence="2 3">
    <name type="scientific">Rhodopseudomonas palustris (strain HaA2)</name>
    <dbReference type="NCBI Taxonomy" id="316058"/>
    <lineage>
        <taxon>Bacteria</taxon>
        <taxon>Pseudomonadati</taxon>
        <taxon>Pseudomonadota</taxon>
        <taxon>Alphaproteobacteria</taxon>
        <taxon>Hyphomicrobiales</taxon>
        <taxon>Nitrobacteraceae</taxon>
        <taxon>Rhodopseudomonas</taxon>
    </lineage>
</organism>
<dbReference type="KEGG" id="rpb:RPB_0054"/>
<evidence type="ECO:0000256" key="1">
    <source>
        <dbReference type="SAM" id="SignalP"/>
    </source>
</evidence>